<feature type="signal peptide" evidence="2">
    <location>
        <begin position="1"/>
        <end position="20"/>
    </location>
</feature>
<evidence type="ECO:0000256" key="2">
    <source>
        <dbReference type="SAM" id="SignalP"/>
    </source>
</evidence>
<sequence>MIAALAILLLGAAVAWVAQHQVTVNEAQKVLDLRETRDELEGKLSIAQDRLAEVSSENEDRKSREADLAAAEAAVAKRENEVGTREAAVSATEQQVAATTIKPGRWTVGVDIEPGSYRVSEPVVGTRCYWKISVTGSNGDDIVSNDFGTQGNHTVTLSNGQDFESSDCGSWVKQ</sequence>
<feature type="coiled-coil region" evidence="1">
    <location>
        <begin position="30"/>
        <end position="57"/>
    </location>
</feature>
<dbReference type="Proteomes" id="UP000186235">
    <property type="component" value="Unassembled WGS sequence"/>
</dbReference>
<accession>A0A1N6W2A7</accession>
<dbReference type="EMBL" id="FTMI01000009">
    <property type="protein sequence ID" value="SIQ84135.1"/>
    <property type="molecule type" value="Genomic_DNA"/>
</dbReference>
<protein>
    <recommendedName>
        <fullName evidence="5">Secreted protein</fullName>
    </recommendedName>
</protein>
<name>A0A1N6W2A7_9MICO</name>
<dbReference type="AlphaFoldDB" id="A0A1N6W2A7"/>
<feature type="chain" id="PRO_5012839754" description="Secreted protein" evidence="2">
    <location>
        <begin position="21"/>
        <end position="174"/>
    </location>
</feature>
<keyword evidence="2" id="KW-0732">Signal</keyword>
<keyword evidence="4" id="KW-1185">Reference proteome</keyword>
<organism evidence="3 4">
    <name type="scientific">Cellulosimicrobium aquatile</name>
    <dbReference type="NCBI Taxonomy" id="1612203"/>
    <lineage>
        <taxon>Bacteria</taxon>
        <taxon>Bacillati</taxon>
        <taxon>Actinomycetota</taxon>
        <taxon>Actinomycetes</taxon>
        <taxon>Micrococcales</taxon>
        <taxon>Promicromonosporaceae</taxon>
        <taxon>Cellulosimicrobium</taxon>
    </lineage>
</organism>
<evidence type="ECO:0000313" key="4">
    <source>
        <dbReference type="Proteomes" id="UP000186235"/>
    </source>
</evidence>
<evidence type="ECO:0008006" key="5">
    <source>
        <dbReference type="Google" id="ProtNLM"/>
    </source>
</evidence>
<evidence type="ECO:0000256" key="1">
    <source>
        <dbReference type="SAM" id="Coils"/>
    </source>
</evidence>
<proteinExistence type="predicted"/>
<dbReference type="RefSeq" id="WP_076406640.1">
    <property type="nucleotide sequence ID" value="NZ_FTMI01000009.1"/>
</dbReference>
<evidence type="ECO:0000313" key="3">
    <source>
        <dbReference type="EMBL" id="SIQ84135.1"/>
    </source>
</evidence>
<reference evidence="4" key="1">
    <citation type="submission" date="2017-01" db="EMBL/GenBank/DDBJ databases">
        <authorList>
            <person name="Varghese N."/>
            <person name="Submissions S."/>
        </authorList>
    </citation>
    <scope>NUCLEOTIDE SEQUENCE [LARGE SCALE GENOMIC DNA]</scope>
    <source>
        <strain evidence="4">3bp</strain>
    </source>
</reference>
<keyword evidence="1" id="KW-0175">Coiled coil</keyword>
<gene>
    <name evidence="3" type="ORF">SAMN05518682_3787</name>
</gene>